<evidence type="ECO:0000313" key="3">
    <source>
        <dbReference type="EMBL" id="OLP85065.1"/>
    </source>
</evidence>
<dbReference type="GO" id="GO:0016705">
    <property type="term" value="F:oxidoreductase activity, acting on paired donors, with incorporation or reduction of molecular oxygen"/>
    <property type="evidence" value="ECO:0007669"/>
    <property type="project" value="InterPro"/>
</dbReference>
<protein>
    <submittedName>
        <fullName evidence="3">Uncharacterized protein</fullName>
    </submittedName>
</protein>
<sequence>MGWCRACCILLLVIPAVFFGCLCLPGAERAYIRAVDTYVVPVPIARHFLQIAGQARHIWKVGGGIAVGPVWNPLLAYAVDAHKTGVGLFPSTTAPATSYMVSRLSHASVRAVHYNPKLKRDSSVFVTVDTSKVPEGYFLPGVLPTLLQLNTDSDSRYAHRDLISAVMPALAENPDVVPDFKAAPGISANDLIQEVSTHLIFPFPKVVPSKVQDVFAFNFFRHTFEVDLTSDEIYTLKEWLRVHFRTIFGMGSAAGGAQCAQLAKVLEDKMASGKIGQQLMEEAERRGMNGRERLRKTLFELSFAGFGGDGPGGALATFKLLRLLQRAPETNIPLFERDPGAFVLEVLRTQGGGGAGVNPWITEETTTHTLGTGFTVEEKAGTYGSTIALMANHDPAVFGGPHAQEEFASAFIPGRENADRLLTFVAELRDIRQCPNVTGCVQAPRFCLGAFLVQRLMIQIGLVGVYPHRNRFDFGYMVKRAIIDLECDNFGHQGRTVNNSDDQDMLIASPLTPPELQTPPESLDSDTEMLPEDDVLLLMSSPIWITPDDDDDILTDALDAKKMQDLPSSTASTAPPSPTCSMPCTSAAVSSPNRDLLWQLEREKELSALSRDELRQELGLDGTDVAENWSRHDLLITLVEMEKVIPDMSRLAI</sequence>
<dbReference type="GO" id="GO:0004497">
    <property type="term" value="F:monooxygenase activity"/>
    <property type="evidence" value="ECO:0007669"/>
    <property type="project" value="InterPro"/>
</dbReference>
<dbReference type="InterPro" id="IPR036396">
    <property type="entry name" value="Cyt_P450_sf"/>
</dbReference>
<dbReference type="Proteomes" id="UP000186817">
    <property type="component" value="Unassembled WGS sequence"/>
</dbReference>
<feature type="compositionally biased region" description="Low complexity" evidence="1">
    <location>
        <begin position="567"/>
        <end position="586"/>
    </location>
</feature>
<dbReference type="Gene3D" id="1.10.630.10">
    <property type="entry name" value="Cytochrome P450"/>
    <property type="match status" value="1"/>
</dbReference>
<proteinExistence type="predicted"/>
<dbReference type="GO" id="GO:0020037">
    <property type="term" value="F:heme binding"/>
    <property type="evidence" value="ECO:0007669"/>
    <property type="project" value="InterPro"/>
</dbReference>
<name>A0A1Q9CQ91_SYMMI</name>
<dbReference type="OMA" id="PWITEET"/>
<dbReference type="EMBL" id="LSRX01000997">
    <property type="protein sequence ID" value="OLP85065.1"/>
    <property type="molecule type" value="Genomic_DNA"/>
</dbReference>
<evidence type="ECO:0000313" key="4">
    <source>
        <dbReference type="Proteomes" id="UP000186817"/>
    </source>
</evidence>
<keyword evidence="4" id="KW-1185">Reference proteome</keyword>
<feature type="region of interest" description="Disordered" evidence="1">
    <location>
        <begin position="496"/>
        <end position="527"/>
    </location>
</feature>
<gene>
    <name evidence="3" type="ORF">AK812_SmicGene33950</name>
</gene>
<accession>A0A1Q9CQ91</accession>
<keyword evidence="2" id="KW-0732">Signal</keyword>
<comment type="caution">
    <text evidence="3">The sequence shown here is derived from an EMBL/GenBank/DDBJ whole genome shotgun (WGS) entry which is preliminary data.</text>
</comment>
<dbReference type="GO" id="GO:0005506">
    <property type="term" value="F:iron ion binding"/>
    <property type="evidence" value="ECO:0007669"/>
    <property type="project" value="InterPro"/>
</dbReference>
<dbReference type="OrthoDB" id="423246at2759"/>
<feature type="region of interest" description="Disordered" evidence="1">
    <location>
        <begin position="565"/>
        <end position="586"/>
    </location>
</feature>
<evidence type="ECO:0000256" key="2">
    <source>
        <dbReference type="SAM" id="SignalP"/>
    </source>
</evidence>
<dbReference type="PROSITE" id="PS51257">
    <property type="entry name" value="PROKAR_LIPOPROTEIN"/>
    <property type="match status" value="1"/>
</dbReference>
<reference evidence="3 4" key="1">
    <citation type="submission" date="2016-02" db="EMBL/GenBank/DDBJ databases">
        <title>Genome analysis of coral dinoflagellate symbionts highlights evolutionary adaptations to a symbiotic lifestyle.</title>
        <authorList>
            <person name="Aranda M."/>
            <person name="Li Y."/>
            <person name="Liew Y.J."/>
            <person name="Baumgarten S."/>
            <person name="Simakov O."/>
            <person name="Wilson M."/>
            <person name="Piel J."/>
            <person name="Ashoor H."/>
            <person name="Bougouffa S."/>
            <person name="Bajic V.B."/>
            <person name="Ryu T."/>
            <person name="Ravasi T."/>
            <person name="Bayer T."/>
            <person name="Micklem G."/>
            <person name="Kim H."/>
            <person name="Bhak J."/>
            <person name="Lajeunesse T.C."/>
            <person name="Voolstra C.R."/>
        </authorList>
    </citation>
    <scope>NUCLEOTIDE SEQUENCE [LARGE SCALE GENOMIC DNA]</scope>
    <source>
        <strain evidence="3 4">CCMP2467</strain>
    </source>
</reference>
<evidence type="ECO:0000256" key="1">
    <source>
        <dbReference type="SAM" id="MobiDB-lite"/>
    </source>
</evidence>
<feature type="signal peptide" evidence="2">
    <location>
        <begin position="1"/>
        <end position="23"/>
    </location>
</feature>
<feature type="chain" id="PRO_5012503142" evidence="2">
    <location>
        <begin position="24"/>
        <end position="653"/>
    </location>
</feature>
<dbReference type="AlphaFoldDB" id="A0A1Q9CQ91"/>
<organism evidence="3 4">
    <name type="scientific">Symbiodinium microadriaticum</name>
    <name type="common">Dinoflagellate</name>
    <name type="synonym">Zooxanthella microadriatica</name>
    <dbReference type="NCBI Taxonomy" id="2951"/>
    <lineage>
        <taxon>Eukaryota</taxon>
        <taxon>Sar</taxon>
        <taxon>Alveolata</taxon>
        <taxon>Dinophyceae</taxon>
        <taxon>Suessiales</taxon>
        <taxon>Symbiodiniaceae</taxon>
        <taxon>Symbiodinium</taxon>
    </lineage>
</organism>